<dbReference type="EC" id="6.3.2.2" evidence="5"/>
<evidence type="ECO:0000256" key="1">
    <source>
        <dbReference type="ARBA" id="ARBA00022598"/>
    </source>
</evidence>
<dbReference type="GO" id="GO:0052699">
    <property type="term" value="P:ergothioneine biosynthetic process"/>
    <property type="evidence" value="ECO:0007669"/>
    <property type="project" value="UniProtKB-UniRule"/>
</dbReference>
<accession>A0A840VWE9</accession>
<evidence type="ECO:0000256" key="3">
    <source>
        <dbReference type="ARBA" id="ARBA00022840"/>
    </source>
</evidence>
<evidence type="ECO:0000256" key="2">
    <source>
        <dbReference type="ARBA" id="ARBA00022741"/>
    </source>
</evidence>
<comment type="catalytic activity">
    <reaction evidence="4 5 6">
        <text>L-cysteine + L-glutamate + ATP = gamma-L-glutamyl-L-cysteine + ADP + phosphate + H(+)</text>
        <dbReference type="Rhea" id="RHEA:13285"/>
        <dbReference type="ChEBI" id="CHEBI:15378"/>
        <dbReference type="ChEBI" id="CHEBI:29985"/>
        <dbReference type="ChEBI" id="CHEBI:30616"/>
        <dbReference type="ChEBI" id="CHEBI:35235"/>
        <dbReference type="ChEBI" id="CHEBI:43474"/>
        <dbReference type="ChEBI" id="CHEBI:58173"/>
        <dbReference type="ChEBI" id="CHEBI:456216"/>
        <dbReference type="EC" id="6.3.2.2"/>
    </reaction>
</comment>
<dbReference type="EMBL" id="JACHDP010000001">
    <property type="protein sequence ID" value="MBB5481703.1"/>
    <property type="molecule type" value="Genomic_DNA"/>
</dbReference>
<comment type="similarity">
    <text evidence="5 6">Belongs to the glutamate--cysteine ligase type 2 family. EgtA subfamily.</text>
</comment>
<dbReference type="InterPro" id="IPR014746">
    <property type="entry name" value="Gln_synth/guanido_kin_cat_dom"/>
</dbReference>
<evidence type="ECO:0000313" key="7">
    <source>
        <dbReference type="EMBL" id="MBB5481703.1"/>
    </source>
</evidence>
<gene>
    <name evidence="5" type="primary">egtA</name>
    <name evidence="7" type="ORF">HNR20_006208</name>
</gene>
<name>A0A840VWE9_9ACTN</name>
<evidence type="ECO:0000256" key="6">
    <source>
        <dbReference type="PIRNR" id="PIRNR017901"/>
    </source>
</evidence>
<dbReference type="InterPro" id="IPR017809">
    <property type="entry name" value="EgtA_Actinobacteria"/>
</dbReference>
<evidence type="ECO:0000256" key="4">
    <source>
        <dbReference type="ARBA" id="ARBA00048819"/>
    </source>
</evidence>
<keyword evidence="3 5" id="KW-0067">ATP-binding</keyword>
<dbReference type="InterPro" id="IPR035434">
    <property type="entry name" value="GCL_bact_plant"/>
</dbReference>
<dbReference type="NCBIfam" id="TIGR03444">
    <property type="entry name" value="EgtA_Cys_ligase"/>
    <property type="match status" value="1"/>
</dbReference>
<keyword evidence="8" id="KW-1185">Reference proteome</keyword>
<keyword evidence="2 5" id="KW-0547">Nucleotide-binding</keyword>
<dbReference type="PIRSF" id="PIRSF017901">
    <property type="entry name" value="GCL"/>
    <property type="match status" value="1"/>
</dbReference>
<dbReference type="Pfam" id="PF04107">
    <property type="entry name" value="GCS2"/>
    <property type="match status" value="1"/>
</dbReference>
<organism evidence="7 8">
    <name type="scientific">Micromonospora parathelypteridis</name>
    <dbReference type="NCBI Taxonomy" id="1839617"/>
    <lineage>
        <taxon>Bacteria</taxon>
        <taxon>Bacillati</taxon>
        <taxon>Actinomycetota</taxon>
        <taxon>Actinomycetes</taxon>
        <taxon>Micromonosporales</taxon>
        <taxon>Micromonosporaceae</taxon>
        <taxon>Micromonospora</taxon>
    </lineage>
</organism>
<dbReference type="HAMAP" id="MF_02034">
    <property type="entry name" value="EgtA"/>
    <property type="match status" value="1"/>
</dbReference>
<proteinExistence type="inferred from homology"/>
<dbReference type="PANTHER" id="PTHR34378:SF1">
    <property type="entry name" value="GLUTAMATE--CYSTEINE LIGASE, CHLOROPLASTIC"/>
    <property type="match status" value="1"/>
</dbReference>
<keyword evidence="1 5" id="KW-0436">Ligase</keyword>
<dbReference type="Proteomes" id="UP000586947">
    <property type="component" value="Unassembled WGS sequence"/>
</dbReference>
<evidence type="ECO:0000313" key="8">
    <source>
        <dbReference type="Proteomes" id="UP000586947"/>
    </source>
</evidence>
<protein>
    <recommendedName>
        <fullName evidence="5">Glutamate--cysteine ligase EgtA</fullName>
        <ecNumber evidence="5">6.3.2.2</ecNumber>
    </recommendedName>
    <alternativeName>
        <fullName evidence="5">Gamma-glutamylcysteine synthase</fullName>
        <shortName evidence="5">GCS</shortName>
        <shortName evidence="5">Gamma-ECS</shortName>
    </alternativeName>
</protein>
<dbReference type="GO" id="GO:0004357">
    <property type="term" value="F:glutamate-cysteine ligase activity"/>
    <property type="evidence" value="ECO:0007669"/>
    <property type="project" value="UniProtKB-UniRule"/>
</dbReference>
<dbReference type="GO" id="GO:0006750">
    <property type="term" value="P:glutathione biosynthetic process"/>
    <property type="evidence" value="ECO:0007669"/>
    <property type="project" value="UniProtKB-UniRule"/>
</dbReference>
<comment type="pathway">
    <text evidence="5">Amino-acid biosynthesis; ergothioneine biosynthesis.</text>
</comment>
<dbReference type="UniPathway" id="UPA01014"/>
<dbReference type="SUPFAM" id="SSF55931">
    <property type="entry name" value="Glutamine synthetase/guanido kinase"/>
    <property type="match status" value="1"/>
</dbReference>
<dbReference type="PANTHER" id="PTHR34378">
    <property type="entry name" value="GLUTAMATE--CYSTEINE LIGASE, CHLOROPLASTIC"/>
    <property type="match status" value="1"/>
</dbReference>
<dbReference type="InterPro" id="IPR006336">
    <property type="entry name" value="GCS2"/>
</dbReference>
<dbReference type="AlphaFoldDB" id="A0A840VWE9"/>
<comment type="caution">
    <text evidence="7">The sequence shown here is derived from an EMBL/GenBank/DDBJ whole genome shotgun (WGS) entry which is preliminary data.</text>
</comment>
<dbReference type="Gene3D" id="3.30.590.20">
    <property type="match status" value="1"/>
</dbReference>
<comment type="function">
    <text evidence="5">Catalyzes the synthesis of gamma-glutamylcysteine (gamma-GC). This compound is used as substrate for the biosynthesis of the low-molecular thiol compound ergothioneine.</text>
</comment>
<evidence type="ECO:0000256" key="5">
    <source>
        <dbReference type="HAMAP-Rule" id="MF_02034"/>
    </source>
</evidence>
<reference evidence="7 8" key="1">
    <citation type="submission" date="2020-08" db="EMBL/GenBank/DDBJ databases">
        <title>Sequencing the genomes of 1000 actinobacteria strains.</title>
        <authorList>
            <person name="Klenk H.-P."/>
        </authorList>
    </citation>
    <scope>NUCLEOTIDE SEQUENCE [LARGE SCALE GENOMIC DNA]</scope>
    <source>
        <strain evidence="7 8">DSM 103125</strain>
    </source>
</reference>
<sequence>MTSPELDRSAILRESAAAGRHLARICFKTGPPTLTGVELEWTVHDAADPARPVDPTRLRAALGRHSPATLDATSPAEPLRHGGMVTLEPGGQLEISTPPRPSVTALIQATEADIAQVTDLLAAAGLILGRSGIDPHRRPRPVLETPRYRAMRGAFDRHGPAGRTMMYSTAGLQVCLDAGEPEQVAARWAAAHAVGPPLLAVFASASRHAGRRTGWASARMAAWLAIDPARTRPVWMPGDVDEDPTASWIRYVLAAPLLCLRRQGPDWAPPPNVTFADWLDGALPRPPTTDDLDYHVSTLFPPVRPRGYLELRYLDAQPDRDWRLPLAVLTALFTDPGTVRAAYAIAAPVAHRWSAAARHGLADPALAAAAAALLDLALTTLPRLDLPAGIHDEIQRGVRRRLAAANRQPRSRERKVTP</sequence>
<dbReference type="GO" id="GO:0005524">
    <property type="term" value="F:ATP binding"/>
    <property type="evidence" value="ECO:0007669"/>
    <property type="project" value="UniProtKB-UniRule"/>
</dbReference>